<organism evidence="6">
    <name type="scientific">Rhodosorus marinus</name>
    <dbReference type="NCBI Taxonomy" id="101924"/>
    <lineage>
        <taxon>Eukaryota</taxon>
        <taxon>Rhodophyta</taxon>
        <taxon>Stylonematophyceae</taxon>
        <taxon>Stylonematales</taxon>
        <taxon>Stylonemataceae</taxon>
        <taxon>Rhodosorus</taxon>
    </lineage>
</organism>
<reference evidence="6" key="1">
    <citation type="submission" date="2021-01" db="EMBL/GenBank/DDBJ databases">
        <authorList>
            <person name="Corre E."/>
            <person name="Pelletier E."/>
            <person name="Niang G."/>
            <person name="Scheremetjew M."/>
            <person name="Finn R."/>
            <person name="Kale V."/>
            <person name="Holt S."/>
            <person name="Cochrane G."/>
            <person name="Meng A."/>
            <person name="Brown T."/>
            <person name="Cohen L."/>
        </authorList>
    </citation>
    <scope>NUCLEOTIDE SEQUENCE</scope>
    <source>
        <strain evidence="6">UTEX LB 2760</strain>
    </source>
</reference>
<evidence type="ECO:0008006" key="7">
    <source>
        <dbReference type="Google" id="ProtNLM"/>
    </source>
</evidence>
<name>A0A7S0BTQ6_9RHOD</name>
<keyword evidence="3" id="KW-0808">Transferase</keyword>
<feature type="chain" id="PRO_5030616480" description="Methyltransferase-like protein" evidence="5">
    <location>
        <begin position="20"/>
        <end position="344"/>
    </location>
</feature>
<feature type="region of interest" description="Disordered" evidence="4">
    <location>
        <begin position="53"/>
        <end position="76"/>
    </location>
</feature>
<dbReference type="GO" id="GO:0032259">
    <property type="term" value="P:methylation"/>
    <property type="evidence" value="ECO:0007669"/>
    <property type="project" value="UniProtKB-KW"/>
</dbReference>
<gene>
    <name evidence="6" type="ORF">RMAR0315_LOCUS13254</name>
</gene>
<keyword evidence="2" id="KW-0489">Methyltransferase</keyword>
<sequence length="344" mass="39072">MQRMALFLRLVFVLENCLDFGEDAKLMKPEPSKDDDDSLLGWGLDLEVSGMREKRVGEWQKPAPSSDSGGRRTRISKKQFGTGEDGAWDRFYAQKGIKFFKDRHNLRKFFPELLPEYQRDNPEAHHPKLKPDPNAPENGLDTPPADEFLAGKLLVVEAGCGVGNACFPLLRANPEMFMFSFDFSKVAVDFLRSNAEYDPTRIFAFVGDLTKESDITRVVGRGKASFATMIWMLSALTPESMPSAVVEANALLKKGGCVLLRDYAVGDLAQIRKCEYKTPVAPGLLRRGDGTIAYFFDIDGLKQLFESKGFRTEYIHYVDRQLENRKRGVQMDRRWIQAKFEKLF</sequence>
<dbReference type="PANTHER" id="PTHR22809:SF5">
    <property type="entry name" value="TRNA N(3)-METHYLCYTIDINE METHYLTRANSFERASE METTL6"/>
    <property type="match status" value="1"/>
</dbReference>
<evidence type="ECO:0000256" key="3">
    <source>
        <dbReference type="ARBA" id="ARBA00022679"/>
    </source>
</evidence>
<dbReference type="InterPro" id="IPR029063">
    <property type="entry name" value="SAM-dependent_MTases_sf"/>
</dbReference>
<protein>
    <recommendedName>
        <fullName evidence="7">Methyltransferase-like protein</fullName>
    </recommendedName>
</protein>
<dbReference type="EMBL" id="HBEK01024200">
    <property type="protein sequence ID" value="CAD8403245.1"/>
    <property type="molecule type" value="Transcribed_RNA"/>
</dbReference>
<dbReference type="SUPFAM" id="SSF53335">
    <property type="entry name" value="S-adenosyl-L-methionine-dependent methyltransferases"/>
    <property type="match status" value="1"/>
</dbReference>
<dbReference type="Gene3D" id="3.40.50.150">
    <property type="entry name" value="Vaccinia Virus protein VP39"/>
    <property type="match status" value="1"/>
</dbReference>
<evidence type="ECO:0000256" key="4">
    <source>
        <dbReference type="SAM" id="MobiDB-lite"/>
    </source>
</evidence>
<evidence type="ECO:0000256" key="5">
    <source>
        <dbReference type="SAM" id="SignalP"/>
    </source>
</evidence>
<accession>A0A7S0BTQ6</accession>
<dbReference type="GO" id="GO:0008173">
    <property type="term" value="F:RNA methyltransferase activity"/>
    <property type="evidence" value="ECO:0007669"/>
    <property type="project" value="UniProtKB-ARBA"/>
</dbReference>
<comment type="similarity">
    <text evidence="1">Belongs to the methyltransferase superfamily. METL family.</text>
</comment>
<dbReference type="GO" id="GO:0008757">
    <property type="term" value="F:S-adenosylmethionine-dependent methyltransferase activity"/>
    <property type="evidence" value="ECO:0007669"/>
    <property type="project" value="UniProtKB-ARBA"/>
</dbReference>
<dbReference type="InterPro" id="IPR026113">
    <property type="entry name" value="METTL2/6/8-like"/>
</dbReference>
<evidence type="ECO:0000256" key="2">
    <source>
        <dbReference type="ARBA" id="ARBA00022603"/>
    </source>
</evidence>
<feature type="signal peptide" evidence="5">
    <location>
        <begin position="1"/>
        <end position="19"/>
    </location>
</feature>
<dbReference type="AlphaFoldDB" id="A0A7S0BTQ6"/>
<proteinExistence type="inferred from homology"/>
<keyword evidence="5" id="KW-0732">Signal</keyword>
<evidence type="ECO:0000256" key="1">
    <source>
        <dbReference type="ARBA" id="ARBA00009725"/>
    </source>
</evidence>
<feature type="compositionally biased region" description="Basic and acidic residues" evidence="4">
    <location>
        <begin position="120"/>
        <end position="131"/>
    </location>
</feature>
<dbReference type="PANTHER" id="PTHR22809">
    <property type="entry name" value="METHYLTRANSFERASE-RELATED"/>
    <property type="match status" value="1"/>
</dbReference>
<evidence type="ECO:0000313" key="6">
    <source>
        <dbReference type="EMBL" id="CAD8403245.1"/>
    </source>
</evidence>
<dbReference type="CDD" id="cd02440">
    <property type="entry name" value="AdoMet_MTases"/>
    <property type="match status" value="1"/>
</dbReference>
<dbReference type="Pfam" id="PF13489">
    <property type="entry name" value="Methyltransf_23"/>
    <property type="match status" value="1"/>
</dbReference>
<feature type="region of interest" description="Disordered" evidence="4">
    <location>
        <begin position="120"/>
        <end position="143"/>
    </location>
</feature>